<dbReference type="CDD" id="cd00093">
    <property type="entry name" value="HTH_XRE"/>
    <property type="match status" value="1"/>
</dbReference>
<dbReference type="InterPro" id="IPR043917">
    <property type="entry name" value="DUF5753"/>
</dbReference>
<dbReference type="InterPro" id="IPR001387">
    <property type="entry name" value="Cro/C1-type_HTH"/>
</dbReference>
<gene>
    <name evidence="2" type="ORF">F4559_000964</name>
</gene>
<feature type="domain" description="HTH cro/C1-type" evidence="1">
    <location>
        <begin position="19"/>
        <end position="73"/>
    </location>
</feature>
<dbReference type="Gene3D" id="1.10.260.40">
    <property type="entry name" value="lambda repressor-like DNA-binding domains"/>
    <property type="match status" value="1"/>
</dbReference>
<sequence>MAAKKSMPTVRLRRLATQLRRLREGADLTREEVAERTNINAATLYRIETAKSRPQTRTLLTLLDLYDTPADEQERLKTLSKESVKPGWIRPWHESLAEEYTTYISFEDEAQGMRNYSGLFMPGLLQTEDYARAVIGGVLHSATTEQIEDRVRTRMERRAVLTKERPLHLWAVIDEAALRREIGGREVMHAQLEHLRQTAMVATVKIQIIPFSSGSHPGMPGQFVVMEFEDPMDADLIYVDGQAGETLLESETDIKRFRSDFDHLVAVAMSPNDSSAFIAEIASEYRRNEARP</sequence>
<dbReference type="InterPro" id="IPR010982">
    <property type="entry name" value="Lambda_DNA-bd_dom_sf"/>
</dbReference>
<dbReference type="Pfam" id="PF19054">
    <property type="entry name" value="DUF5753"/>
    <property type="match status" value="1"/>
</dbReference>
<organism evidence="2 3">
    <name type="scientific">Saccharothrix violaceirubra</name>
    <dbReference type="NCBI Taxonomy" id="413306"/>
    <lineage>
        <taxon>Bacteria</taxon>
        <taxon>Bacillati</taxon>
        <taxon>Actinomycetota</taxon>
        <taxon>Actinomycetes</taxon>
        <taxon>Pseudonocardiales</taxon>
        <taxon>Pseudonocardiaceae</taxon>
        <taxon>Saccharothrix</taxon>
    </lineage>
</organism>
<dbReference type="RefSeq" id="WP_184666364.1">
    <property type="nucleotide sequence ID" value="NZ_BAABAI010000034.1"/>
</dbReference>
<dbReference type="GO" id="GO:0003677">
    <property type="term" value="F:DNA binding"/>
    <property type="evidence" value="ECO:0007669"/>
    <property type="project" value="InterPro"/>
</dbReference>
<name>A0A7W7WTW1_9PSEU</name>
<keyword evidence="3" id="KW-1185">Reference proteome</keyword>
<dbReference type="PROSITE" id="PS50943">
    <property type="entry name" value="HTH_CROC1"/>
    <property type="match status" value="1"/>
</dbReference>
<dbReference type="AlphaFoldDB" id="A0A7W7WTW1"/>
<evidence type="ECO:0000313" key="2">
    <source>
        <dbReference type="EMBL" id="MBB4963605.1"/>
    </source>
</evidence>
<proteinExistence type="predicted"/>
<evidence type="ECO:0000259" key="1">
    <source>
        <dbReference type="PROSITE" id="PS50943"/>
    </source>
</evidence>
<dbReference type="Pfam" id="PF13560">
    <property type="entry name" value="HTH_31"/>
    <property type="match status" value="1"/>
</dbReference>
<evidence type="ECO:0000313" key="3">
    <source>
        <dbReference type="Proteomes" id="UP000542674"/>
    </source>
</evidence>
<dbReference type="EMBL" id="JACHJS010000001">
    <property type="protein sequence ID" value="MBB4963605.1"/>
    <property type="molecule type" value="Genomic_DNA"/>
</dbReference>
<dbReference type="SMART" id="SM00530">
    <property type="entry name" value="HTH_XRE"/>
    <property type="match status" value="1"/>
</dbReference>
<protein>
    <submittedName>
        <fullName evidence="2">Transcriptional regulator with XRE-family HTH domain</fullName>
    </submittedName>
</protein>
<comment type="caution">
    <text evidence="2">The sequence shown here is derived from an EMBL/GenBank/DDBJ whole genome shotgun (WGS) entry which is preliminary data.</text>
</comment>
<dbReference type="SUPFAM" id="SSF47413">
    <property type="entry name" value="lambda repressor-like DNA-binding domains"/>
    <property type="match status" value="1"/>
</dbReference>
<dbReference type="Proteomes" id="UP000542674">
    <property type="component" value="Unassembled WGS sequence"/>
</dbReference>
<accession>A0A7W7WTW1</accession>
<reference evidence="2 3" key="1">
    <citation type="submission" date="2020-08" db="EMBL/GenBank/DDBJ databases">
        <title>Sequencing the genomes of 1000 actinobacteria strains.</title>
        <authorList>
            <person name="Klenk H.-P."/>
        </authorList>
    </citation>
    <scope>NUCLEOTIDE SEQUENCE [LARGE SCALE GENOMIC DNA]</scope>
    <source>
        <strain evidence="2 3">DSM 45084</strain>
    </source>
</reference>